<dbReference type="AlphaFoldDB" id="A0A395NFH9"/>
<evidence type="ECO:0000313" key="2">
    <source>
        <dbReference type="Proteomes" id="UP000266272"/>
    </source>
</evidence>
<sequence length="110" mass="12217">MEATNKASQVTTNKVFRVRKASKRTINQDRKWVITTNNKGSFPTKVNTHPDKASFLAVMVNTRKANILKANILKANIKVNILLKVITEELDSPTMEVGPAVELPAVSWEG</sequence>
<gene>
    <name evidence="1" type="ORF">TARUN_7414</name>
</gene>
<dbReference type="EMBL" id="PXOA01000495">
    <property type="protein sequence ID" value="RFU74845.1"/>
    <property type="molecule type" value="Genomic_DNA"/>
</dbReference>
<protein>
    <submittedName>
        <fullName evidence="1">Uncharacterized protein</fullName>
    </submittedName>
</protein>
<reference evidence="1 2" key="1">
    <citation type="journal article" date="2018" name="PLoS Pathog.">
        <title>Evolution of structural diversity of trichothecenes, a family of toxins produced by plant pathogenic and entomopathogenic fungi.</title>
        <authorList>
            <person name="Proctor R.H."/>
            <person name="McCormick S.P."/>
            <person name="Kim H.S."/>
            <person name="Cardoza R.E."/>
            <person name="Stanley A.M."/>
            <person name="Lindo L."/>
            <person name="Kelly A."/>
            <person name="Brown D.W."/>
            <person name="Lee T."/>
            <person name="Vaughan M.M."/>
            <person name="Alexander N.J."/>
            <person name="Busman M."/>
            <person name="Gutierrez S."/>
        </authorList>
    </citation>
    <scope>NUCLEOTIDE SEQUENCE [LARGE SCALE GENOMIC DNA]</scope>
    <source>
        <strain evidence="1 2">IBT 40837</strain>
    </source>
</reference>
<organism evidence="1 2">
    <name type="scientific">Trichoderma arundinaceum</name>
    <dbReference type="NCBI Taxonomy" id="490622"/>
    <lineage>
        <taxon>Eukaryota</taxon>
        <taxon>Fungi</taxon>
        <taxon>Dikarya</taxon>
        <taxon>Ascomycota</taxon>
        <taxon>Pezizomycotina</taxon>
        <taxon>Sordariomycetes</taxon>
        <taxon>Hypocreomycetidae</taxon>
        <taxon>Hypocreales</taxon>
        <taxon>Hypocreaceae</taxon>
        <taxon>Trichoderma</taxon>
    </lineage>
</organism>
<keyword evidence="2" id="KW-1185">Reference proteome</keyword>
<dbReference type="Proteomes" id="UP000266272">
    <property type="component" value="Unassembled WGS sequence"/>
</dbReference>
<proteinExistence type="predicted"/>
<accession>A0A395NFH9</accession>
<name>A0A395NFH9_TRIAR</name>
<comment type="caution">
    <text evidence="1">The sequence shown here is derived from an EMBL/GenBank/DDBJ whole genome shotgun (WGS) entry which is preliminary data.</text>
</comment>
<evidence type="ECO:0000313" key="1">
    <source>
        <dbReference type="EMBL" id="RFU74845.1"/>
    </source>
</evidence>